<dbReference type="eggNOG" id="COG3463">
    <property type="taxonomic scope" value="Bacteria"/>
</dbReference>
<keyword evidence="2" id="KW-0812">Transmembrane</keyword>
<protein>
    <submittedName>
        <fullName evidence="3">Putative integral membrane protein</fullName>
    </submittedName>
</protein>
<accession>C7Q8J1</accession>
<dbReference type="InterPro" id="IPR018650">
    <property type="entry name" value="STSV1_Orf64"/>
</dbReference>
<dbReference type="Pfam" id="PF09852">
    <property type="entry name" value="DUF2079"/>
    <property type="match status" value="1"/>
</dbReference>
<evidence type="ECO:0000313" key="3">
    <source>
        <dbReference type="EMBL" id="ACU76179.1"/>
    </source>
</evidence>
<feature type="compositionally biased region" description="Pro residues" evidence="1">
    <location>
        <begin position="24"/>
        <end position="36"/>
    </location>
</feature>
<dbReference type="AlphaFoldDB" id="C7Q8J1"/>
<feature type="transmembrane region" description="Helical" evidence="2">
    <location>
        <begin position="385"/>
        <end position="406"/>
    </location>
</feature>
<keyword evidence="2" id="KW-1133">Transmembrane helix</keyword>
<feature type="transmembrane region" description="Helical" evidence="2">
    <location>
        <begin position="145"/>
        <end position="172"/>
    </location>
</feature>
<dbReference type="InParanoid" id="C7Q8J1"/>
<keyword evidence="4" id="KW-1185">Reference proteome</keyword>
<dbReference type="EMBL" id="CP001700">
    <property type="protein sequence ID" value="ACU76179.1"/>
    <property type="molecule type" value="Genomic_DNA"/>
</dbReference>
<dbReference type="Proteomes" id="UP000000851">
    <property type="component" value="Chromosome"/>
</dbReference>
<dbReference type="STRING" id="479433.Caci_7352"/>
<gene>
    <name evidence="3" type="ordered locus">Caci_7352</name>
</gene>
<evidence type="ECO:0000256" key="1">
    <source>
        <dbReference type="SAM" id="MobiDB-lite"/>
    </source>
</evidence>
<evidence type="ECO:0000313" key="4">
    <source>
        <dbReference type="Proteomes" id="UP000000851"/>
    </source>
</evidence>
<sequence length="563" mass="61237">MPGDSKALDTGFAKASHAVGPPELQLPPPRLAPLPAGPSDSEEDASQGGNAIANSSLEDSQYVLPRRTRTEPPSKVARAAPWLIASGAFVLYALISILRYERRESMSWDLGIFTEAVRGYAHFQAPMVGIRGQEMNLLGDHWHPILMLLAPFFRVFPSPVTLLVAQSVLLALPAVPLTRTAMDLVGRYQGYAIGIAYGLSWGVVQAANFDFHEVSFAVPPIAFSLCAYIRGEYRKTILWALPLLFVKEDLALLVPIIIAMVIARTGFPRRTVVQAGVLACGVALGALTTSFLVKIVIPRFNPNGVYEYWNEGGCLDPKLHSGVGKLLTCVPQQFVNGLGDKESTVLMTLLPVAFIALRSPLALLAVPALVARFVNVMPSYWGTNFHYSVVPMVVVFAAAIHGLVLMKESREREAAHPSRFPEPKSWLRTIGDAQVKHGAVAMLAVAAALTQSFPLQDLLHHQTWYPSPRAKAIKRAEAAIPSNVTVETTVEMLPALAARDETLWIGNANIVVPPDYVAFDIDRAGWGGQATAQDFVVARHPGYSYQEVFADTADNVFVFKRTG</sequence>
<organism evidence="3 4">
    <name type="scientific">Catenulispora acidiphila (strain DSM 44928 / JCM 14897 / NBRC 102108 / NRRL B-24433 / ID139908)</name>
    <dbReference type="NCBI Taxonomy" id="479433"/>
    <lineage>
        <taxon>Bacteria</taxon>
        <taxon>Bacillati</taxon>
        <taxon>Actinomycetota</taxon>
        <taxon>Actinomycetes</taxon>
        <taxon>Catenulisporales</taxon>
        <taxon>Catenulisporaceae</taxon>
        <taxon>Catenulispora</taxon>
    </lineage>
</organism>
<dbReference type="HOGENOM" id="CLU_029114_0_0_11"/>
<reference evidence="3 4" key="1">
    <citation type="journal article" date="2009" name="Stand. Genomic Sci.">
        <title>Complete genome sequence of Catenulispora acidiphila type strain (ID 139908).</title>
        <authorList>
            <person name="Copeland A."/>
            <person name="Lapidus A."/>
            <person name="Glavina Del Rio T."/>
            <person name="Nolan M."/>
            <person name="Lucas S."/>
            <person name="Chen F."/>
            <person name="Tice H."/>
            <person name="Cheng J.F."/>
            <person name="Bruce D."/>
            <person name="Goodwin L."/>
            <person name="Pitluck S."/>
            <person name="Mikhailova N."/>
            <person name="Pati A."/>
            <person name="Ivanova N."/>
            <person name="Mavromatis K."/>
            <person name="Chen A."/>
            <person name="Palaniappan K."/>
            <person name="Chain P."/>
            <person name="Land M."/>
            <person name="Hauser L."/>
            <person name="Chang Y.J."/>
            <person name="Jeffries C.D."/>
            <person name="Chertkov O."/>
            <person name="Brettin T."/>
            <person name="Detter J.C."/>
            <person name="Han C."/>
            <person name="Ali Z."/>
            <person name="Tindall B.J."/>
            <person name="Goker M."/>
            <person name="Bristow J."/>
            <person name="Eisen J.A."/>
            <person name="Markowitz V."/>
            <person name="Hugenholtz P."/>
            <person name="Kyrpides N.C."/>
            <person name="Klenk H.P."/>
        </authorList>
    </citation>
    <scope>NUCLEOTIDE SEQUENCE [LARGE SCALE GENOMIC DNA]</scope>
    <source>
        <strain evidence="4">DSM 44928 / JCM 14897 / NBRC 102108 / NRRL B-24433 / ID139908</strain>
    </source>
</reference>
<feature type="transmembrane region" description="Helical" evidence="2">
    <location>
        <begin position="349"/>
        <end position="373"/>
    </location>
</feature>
<dbReference type="KEGG" id="cai:Caci_7352"/>
<feature type="transmembrane region" description="Helical" evidence="2">
    <location>
        <begin position="250"/>
        <end position="267"/>
    </location>
</feature>
<evidence type="ECO:0000256" key="2">
    <source>
        <dbReference type="SAM" id="Phobius"/>
    </source>
</evidence>
<feature type="transmembrane region" description="Helical" evidence="2">
    <location>
        <begin position="76"/>
        <end position="98"/>
    </location>
</feature>
<dbReference type="OrthoDB" id="5240834at2"/>
<feature type="transmembrane region" description="Helical" evidence="2">
    <location>
        <begin position="273"/>
        <end position="293"/>
    </location>
</feature>
<feature type="transmembrane region" description="Helical" evidence="2">
    <location>
        <begin position="184"/>
        <end position="203"/>
    </location>
</feature>
<keyword evidence="2" id="KW-0472">Membrane</keyword>
<proteinExistence type="predicted"/>
<feature type="region of interest" description="Disordered" evidence="1">
    <location>
        <begin position="1"/>
        <end position="52"/>
    </location>
</feature>
<name>C7Q8J1_CATAD</name>